<dbReference type="PROSITE" id="PS50076">
    <property type="entry name" value="DNAJ_2"/>
    <property type="match status" value="1"/>
</dbReference>
<protein>
    <submittedName>
        <fullName evidence="5">DnaJ domain-containing protein</fullName>
    </submittedName>
</protein>
<dbReference type="InterPro" id="IPR019734">
    <property type="entry name" value="TPR_rpt"/>
</dbReference>
<dbReference type="InterPro" id="IPR011990">
    <property type="entry name" value="TPR-like_helical_dom_sf"/>
</dbReference>
<dbReference type="PANTHER" id="PTHR44145:SF3">
    <property type="entry name" value="DNAJ HOMOLOG SUBFAMILY A MEMBER 3, MITOCHONDRIAL"/>
    <property type="match status" value="1"/>
</dbReference>
<feature type="domain" description="J" evidence="4">
    <location>
        <begin position="3"/>
        <end position="68"/>
    </location>
</feature>
<dbReference type="Gene3D" id="1.25.40.10">
    <property type="entry name" value="Tetratricopeptide repeat domain"/>
    <property type="match status" value="2"/>
</dbReference>
<keyword evidence="1" id="KW-0143">Chaperone</keyword>
<evidence type="ECO:0000313" key="5">
    <source>
        <dbReference type="EMBL" id="WOK07709.1"/>
    </source>
</evidence>
<reference evidence="5 6" key="1">
    <citation type="journal article" date="2023" name="Microbiol. Resour. Announc.">
        <title>Complete Genome Sequence of Imperialibacter roseus strain P4T.</title>
        <authorList>
            <person name="Tizabi D.R."/>
            <person name="Bachvaroff T."/>
            <person name="Hill R.T."/>
        </authorList>
    </citation>
    <scope>NUCLEOTIDE SEQUENCE [LARGE SCALE GENOMIC DNA]</scope>
    <source>
        <strain evidence="5 6">P4T</strain>
    </source>
</reference>
<sequence>MADHYQVLGVQYGATQAQIKAAYRKLALKYHPDRNPGDTDAEERFKQVAEAYRVLSSGGATFTYEQFSQPKPPSPSSGSPRDRDPYFKRNKARARKPPEPTVFSRRTKIMGSAFMALLVILVVAIPMTLQVYASIHNYKEGKALYDRKQWVPALKQLEYAYRGVGVRNLETARLITRLMTENLKFFNQALPHISRGLSYSETAADSAFFYLKKGIALKNSSRFDEADSAFYSALTKQPNWDSAYYYLGEVSTFGKQDYENGVRHFSHALEINPDYSDCFMGRGYCHYQLKNFDIAVLDFNSFLKYSSKDRGTGFYLRGMALLETEYPELACRDFLEAEKLGSKGGKDAWLKFCQ</sequence>
<dbReference type="InterPro" id="IPR001623">
    <property type="entry name" value="DnaJ_domain"/>
</dbReference>
<dbReference type="Gene3D" id="1.10.287.110">
    <property type="entry name" value="DnaJ domain"/>
    <property type="match status" value="1"/>
</dbReference>
<proteinExistence type="predicted"/>
<keyword evidence="6" id="KW-1185">Reference proteome</keyword>
<dbReference type="PRINTS" id="PR00625">
    <property type="entry name" value="JDOMAIN"/>
</dbReference>
<keyword evidence="3" id="KW-0812">Transmembrane</keyword>
<evidence type="ECO:0000313" key="6">
    <source>
        <dbReference type="Proteomes" id="UP001302349"/>
    </source>
</evidence>
<evidence type="ECO:0000256" key="3">
    <source>
        <dbReference type="SAM" id="Phobius"/>
    </source>
</evidence>
<dbReference type="Pfam" id="PF00226">
    <property type="entry name" value="DnaJ"/>
    <property type="match status" value="1"/>
</dbReference>
<dbReference type="SMART" id="SM00271">
    <property type="entry name" value="DnaJ"/>
    <property type="match status" value="1"/>
</dbReference>
<feature type="region of interest" description="Disordered" evidence="2">
    <location>
        <begin position="64"/>
        <end position="101"/>
    </location>
</feature>
<dbReference type="InterPro" id="IPR036869">
    <property type="entry name" value="J_dom_sf"/>
</dbReference>
<dbReference type="PANTHER" id="PTHR44145">
    <property type="entry name" value="DNAJ HOMOLOG SUBFAMILY A MEMBER 3, MITOCHONDRIAL"/>
    <property type="match status" value="1"/>
</dbReference>
<organism evidence="5 6">
    <name type="scientific">Imperialibacter roseus</name>
    <dbReference type="NCBI Taxonomy" id="1324217"/>
    <lineage>
        <taxon>Bacteria</taxon>
        <taxon>Pseudomonadati</taxon>
        <taxon>Bacteroidota</taxon>
        <taxon>Cytophagia</taxon>
        <taxon>Cytophagales</taxon>
        <taxon>Flammeovirgaceae</taxon>
        <taxon>Imperialibacter</taxon>
    </lineage>
</organism>
<evidence type="ECO:0000256" key="2">
    <source>
        <dbReference type="SAM" id="MobiDB-lite"/>
    </source>
</evidence>
<accession>A0ABZ0IU88</accession>
<keyword evidence="3" id="KW-0472">Membrane</keyword>
<dbReference type="RefSeq" id="WP_317490372.1">
    <property type="nucleotide sequence ID" value="NZ_CP136051.1"/>
</dbReference>
<name>A0ABZ0IU88_9BACT</name>
<keyword evidence="3" id="KW-1133">Transmembrane helix</keyword>
<dbReference type="Proteomes" id="UP001302349">
    <property type="component" value="Chromosome"/>
</dbReference>
<dbReference type="InterPro" id="IPR051938">
    <property type="entry name" value="Apopto_cytoskel_mod"/>
</dbReference>
<dbReference type="EMBL" id="CP136051">
    <property type="protein sequence ID" value="WOK07709.1"/>
    <property type="molecule type" value="Genomic_DNA"/>
</dbReference>
<dbReference type="SUPFAM" id="SSF48452">
    <property type="entry name" value="TPR-like"/>
    <property type="match status" value="1"/>
</dbReference>
<dbReference type="SMART" id="SM00028">
    <property type="entry name" value="TPR"/>
    <property type="match status" value="3"/>
</dbReference>
<gene>
    <name evidence="5" type="ORF">RT717_03610</name>
</gene>
<dbReference type="CDD" id="cd06257">
    <property type="entry name" value="DnaJ"/>
    <property type="match status" value="1"/>
</dbReference>
<feature type="transmembrane region" description="Helical" evidence="3">
    <location>
        <begin position="113"/>
        <end position="133"/>
    </location>
</feature>
<evidence type="ECO:0000259" key="4">
    <source>
        <dbReference type="PROSITE" id="PS50076"/>
    </source>
</evidence>
<evidence type="ECO:0000256" key="1">
    <source>
        <dbReference type="ARBA" id="ARBA00023186"/>
    </source>
</evidence>
<dbReference type="SUPFAM" id="SSF46565">
    <property type="entry name" value="Chaperone J-domain"/>
    <property type="match status" value="1"/>
</dbReference>